<sequence>MNAKEAVIHQTFQASQAGTIHFGQVIGALIEVGVESYFVDYRTRQITYYFPSDETLSLTYESSNDTIGESFSQADVKTAILGAQRGEVMYPEFKRLSQAAGCIGYFVWIKGRHVSYLGRHGETHIEHFPN</sequence>
<gene>
    <name evidence="1" type="ORF">H8K33_10085</name>
</gene>
<dbReference type="RefSeq" id="WP_186890884.1">
    <property type="nucleotide sequence ID" value="NZ_JACOFU010000003.1"/>
</dbReference>
<dbReference type="Pfam" id="PF07166">
    <property type="entry name" value="DUF1398"/>
    <property type="match status" value="1"/>
</dbReference>
<evidence type="ECO:0000313" key="1">
    <source>
        <dbReference type="EMBL" id="MBC3831858.1"/>
    </source>
</evidence>
<dbReference type="InterPro" id="IPR036696">
    <property type="entry name" value="YdfO-like_sf"/>
</dbReference>
<reference evidence="1 2" key="1">
    <citation type="submission" date="2020-08" db="EMBL/GenBank/DDBJ databases">
        <title>Novel species isolated from subtropical streams in China.</title>
        <authorList>
            <person name="Lu H."/>
        </authorList>
    </citation>
    <scope>NUCLEOTIDE SEQUENCE [LARGE SCALE GENOMIC DNA]</scope>
    <source>
        <strain evidence="1 2">KCTC 52442</strain>
    </source>
</reference>
<keyword evidence="2" id="KW-1185">Reference proteome</keyword>
<protein>
    <submittedName>
        <fullName evidence="1">DUF1398 family protein</fullName>
    </submittedName>
</protein>
<evidence type="ECO:0000313" key="2">
    <source>
        <dbReference type="Proteomes" id="UP000643610"/>
    </source>
</evidence>
<name>A0ABR6XR90_9BURK</name>
<organism evidence="1 2">
    <name type="scientific">Undibacterium amnicola</name>
    <dbReference type="NCBI Taxonomy" id="1834038"/>
    <lineage>
        <taxon>Bacteria</taxon>
        <taxon>Pseudomonadati</taxon>
        <taxon>Pseudomonadota</taxon>
        <taxon>Betaproteobacteria</taxon>
        <taxon>Burkholderiales</taxon>
        <taxon>Oxalobacteraceae</taxon>
        <taxon>Undibacterium</taxon>
    </lineage>
</organism>
<comment type="caution">
    <text evidence="1">The sequence shown here is derived from an EMBL/GenBank/DDBJ whole genome shotgun (WGS) entry which is preliminary data.</text>
</comment>
<dbReference type="InterPro" id="IPR009833">
    <property type="entry name" value="DUF1398"/>
</dbReference>
<dbReference type="Gene3D" id="3.30.1810.10">
    <property type="entry name" value="YdfO-like"/>
    <property type="match status" value="1"/>
</dbReference>
<accession>A0ABR6XR90</accession>
<dbReference type="EMBL" id="JACOFU010000003">
    <property type="protein sequence ID" value="MBC3831858.1"/>
    <property type="molecule type" value="Genomic_DNA"/>
</dbReference>
<proteinExistence type="predicted"/>
<dbReference type="SUPFAM" id="SSF160419">
    <property type="entry name" value="YdfO-like"/>
    <property type="match status" value="1"/>
</dbReference>
<dbReference type="Proteomes" id="UP000643610">
    <property type="component" value="Unassembled WGS sequence"/>
</dbReference>